<evidence type="ECO:0008006" key="5">
    <source>
        <dbReference type="Google" id="ProtNLM"/>
    </source>
</evidence>
<comment type="caution">
    <text evidence="3">The sequence shown here is derived from an EMBL/GenBank/DDBJ whole genome shotgun (WGS) entry which is preliminary data.</text>
</comment>
<protein>
    <recommendedName>
        <fullName evidence="5">DUF2264 domain-containing protein</fullName>
    </recommendedName>
</protein>
<dbReference type="EMBL" id="MSZX01000006">
    <property type="protein sequence ID" value="OPA76981.1"/>
    <property type="molecule type" value="Genomic_DNA"/>
</dbReference>
<dbReference type="PANTHER" id="PTHR35339:SF4">
    <property type="entry name" value="LINALOOL DEHYDRATASE_ISOMERASE DOMAIN-CONTAINING PROTEIN"/>
    <property type="match status" value="1"/>
</dbReference>
<dbReference type="Pfam" id="PF10022">
    <property type="entry name" value="DUF2264"/>
    <property type="match status" value="1"/>
</dbReference>
<reference evidence="3 4" key="1">
    <citation type="submission" date="2017-01" db="EMBL/GenBank/DDBJ databases">
        <title>Genome analysis of Paenibacillus selenitrireducens ES3-24.</title>
        <authorList>
            <person name="Xu D."/>
            <person name="Yao R."/>
            <person name="Zheng S."/>
        </authorList>
    </citation>
    <scope>NUCLEOTIDE SEQUENCE [LARGE SCALE GENOMIC DNA]</scope>
    <source>
        <strain evidence="3 4">ES3-24</strain>
    </source>
</reference>
<accession>A0A1T2XAQ5</accession>
<organism evidence="3 4">
    <name type="scientific">Paenibacillus selenitireducens</name>
    <dbReference type="NCBI Taxonomy" id="1324314"/>
    <lineage>
        <taxon>Bacteria</taxon>
        <taxon>Bacillati</taxon>
        <taxon>Bacillota</taxon>
        <taxon>Bacilli</taxon>
        <taxon>Bacillales</taxon>
        <taxon>Paenibacillaceae</taxon>
        <taxon>Paenibacillus</taxon>
    </lineage>
</organism>
<name>A0A1T2XAQ5_9BACL</name>
<dbReference type="AlphaFoldDB" id="A0A1T2XAQ5"/>
<dbReference type="InterPro" id="IPR049237">
    <property type="entry name" value="DUF2264_C"/>
</dbReference>
<dbReference type="STRING" id="1324314.BVG16_16130"/>
<dbReference type="RefSeq" id="WP_078500117.1">
    <property type="nucleotide sequence ID" value="NZ_MSZX01000006.1"/>
</dbReference>
<sequence length="622" mass="71029">MTMQTKEFSQGLTFRTKVDLQRMVTDTFEPLKQRFTPGLAGLDLGATGAVHNEAIALMEAFARPLWGLVPHASGGGESDLWSLYVQGMVNGTNPEHEEYWGDFGTKDQRMVEQAVLGLGLALAPHKLWDPLNEKEKQQVFQWLNQINLVDRSNPNNWLMFTVLVNIGFKKVGLPYDQAIMDAYLDTIDTYYLSDGWYADGKTDQRDYYIPFAMHYYTLIYAKLMENDDPVRSQIYRDRAKQFASQFIYWFEENGSSIPFGRSLTYRFAQASFWSALVFAGVEPYSLGIMKGVIMRHLRWWFDQPIFTPDGLLSIGYAYPNLIMGESYNAPGSPYWAFKSFLILALPDDHPFWTVEEEPLPPLQPVSAQPLARMTVCRPEGHKHVVAYTSGQMANFDMSHSAAKYSKFAYSTLFGFSVPKGYFGLTQGAHDSMLALSECDEHYRVRRFCEEYRIEEQCVYSKWRPWRDVEIQTWLIPAGMWHVRVHRIVTERQLNAAEGGFAIQRPTDFRIKEEDCIQSTPNRIAASLPWGISGILNVRGYEQAEMVFAEANTNVLKPRTMIPTLMTELEPGEHGLVSAIFGATNTKESMDSLSLPPQVEWDDKGNMTVRAADSNTVYYQFES</sequence>
<gene>
    <name evidence="3" type="ORF">BVG16_16130</name>
</gene>
<dbReference type="PANTHER" id="PTHR35339">
    <property type="entry name" value="LINALOOL DEHYDRATASE_ISOMERASE DOMAIN-CONTAINING PROTEIN"/>
    <property type="match status" value="1"/>
</dbReference>
<evidence type="ECO:0000313" key="3">
    <source>
        <dbReference type="EMBL" id="OPA76981.1"/>
    </source>
</evidence>
<dbReference type="InterPro" id="IPR016624">
    <property type="entry name" value="UCP014753"/>
</dbReference>
<dbReference type="Pfam" id="PF20938">
    <property type="entry name" value="DUF2264_C"/>
    <property type="match status" value="1"/>
</dbReference>
<dbReference type="Proteomes" id="UP000190188">
    <property type="component" value="Unassembled WGS sequence"/>
</dbReference>
<dbReference type="PIRSF" id="PIRSF014753">
    <property type="entry name" value="UCP014753"/>
    <property type="match status" value="1"/>
</dbReference>
<keyword evidence="4" id="KW-1185">Reference proteome</keyword>
<feature type="domain" description="DUF2264" evidence="2">
    <location>
        <begin position="372"/>
        <end position="588"/>
    </location>
</feature>
<proteinExistence type="predicted"/>
<feature type="domain" description="DUF2264" evidence="1">
    <location>
        <begin position="16"/>
        <end position="359"/>
    </location>
</feature>
<dbReference type="InterPro" id="IPR049349">
    <property type="entry name" value="DUF2264_N"/>
</dbReference>
<evidence type="ECO:0000313" key="4">
    <source>
        <dbReference type="Proteomes" id="UP000190188"/>
    </source>
</evidence>
<evidence type="ECO:0000259" key="1">
    <source>
        <dbReference type="Pfam" id="PF10022"/>
    </source>
</evidence>
<evidence type="ECO:0000259" key="2">
    <source>
        <dbReference type="Pfam" id="PF20938"/>
    </source>
</evidence>